<organism evidence="2 3">
    <name type="scientific">Mycena citricolor</name>
    <dbReference type="NCBI Taxonomy" id="2018698"/>
    <lineage>
        <taxon>Eukaryota</taxon>
        <taxon>Fungi</taxon>
        <taxon>Dikarya</taxon>
        <taxon>Basidiomycota</taxon>
        <taxon>Agaricomycotina</taxon>
        <taxon>Agaricomycetes</taxon>
        <taxon>Agaricomycetidae</taxon>
        <taxon>Agaricales</taxon>
        <taxon>Marasmiineae</taxon>
        <taxon>Mycenaceae</taxon>
        <taxon>Mycena</taxon>
    </lineage>
</organism>
<comment type="caution">
    <text evidence="2">The sequence shown here is derived from an EMBL/GenBank/DDBJ whole genome shotgun (WGS) entry which is preliminary data.</text>
</comment>
<feature type="compositionally biased region" description="Acidic residues" evidence="1">
    <location>
        <begin position="47"/>
        <end position="59"/>
    </location>
</feature>
<reference evidence="2" key="1">
    <citation type="submission" date="2023-11" db="EMBL/GenBank/DDBJ databases">
        <authorList>
            <person name="De Vega J J."/>
            <person name="De Vega J J."/>
        </authorList>
    </citation>
    <scope>NUCLEOTIDE SEQUENCE</scope>
</reference>
<accession>A0AAD2GRE0</accession>
<keyword evidence="3" id="KW-1185">Reference proteome</keyword>
<feature type="compositionally biased region" description="Pro residues" evidence="1">
    <location>
        <begin position="200"/>
        <end position="211"/>
    </location>
</feature>
<feature type="region of interest" description="Disordered" evidence="1">
    <location>
        <begin position="197"/>
        <end position="219"/>
    </location>
</feature>
<dbReference type="AlphaFoldDB" id="A0AAD2GRE0"/>
<dbReference type="EMBL" id="CAVNYO010000020">
    <property type="protein sequence ID" value="CAK5262529.1"/>
    <property type="molecule type" value="Genomic_DNA"/>
</dbReference>
<evidence type="ECO:0008006" key="4">
    <source>
        <dbReference type="Google" id="ProtNLM"/>
    </source>
</evidence>
<gene>
    <name evidence="2" type="ORF">MYCIT1_LOCUS1320</name>
</gene>
<evidence type="ECO:0000313" key="3">
    <source>
        <dbReference type="Proteomes" id="UP001295794"/>
    </source>
</evidence>
<dbReference type="PANTHER" id="PTHR35871">
    <property type="entry name" value="EXPRESSED PROTEIN"/>
    <property type="match status" value="1"/>
</dbReference>
<name>A0AAD2GRE0_9AGAR</name>
<dbReference type="PANTHER" id="PTHR35871:SF1">
    <property type="entry name" value="CXC1-LIKE CYSTEINE CLUSTER ASSOCIATED WITH KDZ TRANSPOSASES DOMAIN-CONTAINING PROTEIN"/>
    <property type="match status" value="1"/>
</dbReference>
<evidence type="ECO:0000256" key="1">
    <source>
        <dbReference type="SAM" id="MobiDB-lite"/>
    </source>
</evidence>
<dbReference type="Proteomes" id="UP001295794">
    <property type="component" value="Unassembled WGS sequence"/>
</dbReference>
<feature type="region of interest" description="Disordered" evidence="1">
    <location>
        <begin position="1"/>
        <end position="80"/>
    </location>
</feature>
<feature type="compositionally biased region" description="Acidic residues" evidence="1">
    <location>
        <begin position="67"/>
        <end position="80"/>
    </location>
</feature>
<feature type="region of interest" description="Disordered" evidence="1">
    <location>
        <begin position="735"/>
        <end position="765"/>
    </location>
</feature>
<feature type="compositionally biased region" description="Acidic residues" evidence="1">
    <location>
        <begin position="751"/>
        <end position="764"/>
    </location>
</feature>
<sequence>MGHKKKHPPRARNASGHFVRQNTPVAVSSDPGEESEWEHMSDHDRSDDEDFEMSDEESDLGSKDGDAVEDDDSLSDSGDELDNIAIPSVWLELADLLTGDGMPSQIITVNSVLGAEKVFDGPRDREAKLGVKRGLYGIGGDSEKTLRTRRRRVEEAFERGTITSSQRQVQLQGISMNAAPKTKADKKLTSFFQRLKPHPRVPLPTRSPSPGMPASVDSEADTGHVISVPILRPTVEDEDNIPSSRPGGTLPIRAGVPIVALATEFDDRGNVLPQYTDGDDPEMNTETTSADLDSVNNVDDAADWIDGVLGEEEEQTDLVLQLLCAESLKMARKAKNYRAEVVWATLVSFYSWKGRLGRGKTSLRCAKTLGRGPAFARVICGQARHVEATGALKVFRQGKRKNKSGHLMDEGFSLGMQRWLRTRGTGQVTPQLLRDHVNTTLLPSLMESKKTSISTRQACRWLYILGYRRKQHQKGVYWDGHERTDVRKHRKFIPLYDGPEMAETTTAERDAQGKEHVFIYQDESAFHANDFQNVSYYLLPGEQVLKKKEQGRLIMASRYICERYGNIALTETLIKENEKLPADQRLEVVDSSVVICPNNKATGDNYWNMDQMIAQLHNAIKIAKRLYPNAQLHWVFDNSSCHGSLPHDAIAVTKMNVGPGGRVDDMHNTIIPLSNPHGKGGTVQSMQFPVNLPDDHPDKAHAGKAKGMRRILEERGYNTQKLIGQCKQCKQEHTRKPNLTGLSPDDIQLAEGDDGNDSEEDEEQPVNCCLRRLLENEEDIKNQTVPQKDLEDAQKAWEAREEKYRVKMLNK</sequence>
<evidence type="ECO:0000313" key="2">
    <source>
        <dbReference type="EMBL" id="CAK5262529.1"/>
    </source>
</evidence>
<proteinExistence type="predicted"/>
<feature type="compositionally biased region" description="Basic residues" evidence="1">
    <location>
        <begin position="1"/>
        <end position="10"/>
    </location>
</feature>
<feature type="compositionally biased region" description="Basic and acidic residues" evidence="1">
    <location>
        <begin position="37"/>
        <end position="46"/>
    </location>
</feature>
<protein>
    <recommendedName>
        <fullName evidence="4">DDE-1 domain-containing protein</fullName>
    </recommendedName>
</protein>